<sequence length="293" mass="34800">MAERSRSRHDMRSPIIRDSRKQYSPEGSRDNVCIEELDYSSEYEVHHRPTRNVSCQTRTKYVLKTHPKQKSHLRNEQPIVYITKKESPDKRGFQRQDYKDSTQEYVMRRPSTRNVRCQMTTHYTIQPQRKQRNKLHAEVVLYPDTPSPRTLTPLSDNIEVIICYDKDFKSLYHESLKNSRQFVHYIDLRQPTDTLEPKPIEVFGRDIISQLKKDGLIYDKDDEELNTRNSSMENPIVMKDWYIYDKVTVDKELNTMNSSMEGHGHVEKGRTAITKLQFIGRTEKERYLSNHCV</sequence>
<evidence type="ECO:0000313" key="3">
    <source>
        <dbReference type="Proteomes" id="UP000507470"/>
    </source>
</evidence>
<accession>A0A6J8BVF1</accession>
<keyword evidence="3" id="KW-1185">Reference proteome</keyword>
<organism evidence="2 3">
    <name type="scientific">Mytilus coruscus</name>
    <name type="common">Sea mussel</name>
    <dbReference type="NCBI Taxonomy" id="42192"/>
    <lineage>
        <taxon>Eukaryota</taxon>
        <taxon>Metazoa</taxon>
        <taxon>Spiralia</taxon>
        <taxon>Lophotrochozoa</taxon>
        <taxon>Mollusca</taxon>
        <taxon>Bivalvia</taxon>
        <taxon>Autobranchia</taxon>
        <taxon>Pteriomorphia</taxon>
        <taxon>Mytilida</taxon>
        <taxon>Mytiloidea</taxon>
        <taxon>Mytilidae</taxon>
        <taxon>Mytilinae</taxon>
        <taxon>Mytilus</taxon>
    </lineage>
</organism>
<evidence type="ECO:0000256" key="1">
    <source>
        <dbReference type="SAM" id="MobiDB-lite"/>
    </source>
</evidence>
<proteinExistence type="predicted"/>
<name>A0A6J8BVF1_MYTCO</name>
<evidence type="ECO:0000313" key="2">
    <source>
        <dbReference type="EMBL" id="CAC5386639.1"/>
    </source>
</evidence>
<dbReference type="EMBL" id="CACVKT020003886">
    <property type="protein sequence ID" value="CAC5386639.1"/>
    <property type="molecule type" value="Genomic_DNA"/>
</dbReference>
<dbReference type="OrthoDB" id="6124651at2759"/>
<dbReference type="AlphaFoldDB" id="A0A6J8BVF1"/>
<protein>
    <submittedName>
        <fullName evidence="2">Uncharacterized protein</fullName>
    </submittedName>
</protein>
<feature type="region of interest" description="Disordered" evidence="1">
    <location>
        <begin position="1"/>
        <end position="28"/>
    </location>
</feature>
<gene>
    <name evidence="2" type="ORF">MCOR_22049</name>
</gene>
<dbReference type="Proteomes" id="UP000507470">
    <property type="component" value="Unassembled WGS sequence"/>
</dbReference>
<reference evidence="2 3" key="1">
    <citation type="submission" date="2020-06" db="EMBL/GenBank/DDBJ databases">
        <authorList>
            <person name="Li R."/>
            <person name="Bekaert M."/>
        </authorList>
    </citation>
    <scope>NUCLEOTIDE SEQUENCE [LARGE SCALE GENOMIC DNA]</scope>
    <source>
        <strain evidence="3">wild</strain>
    </source>
</reference>